<gene>
    <name evidence="1" type="ORF">H4R18_003594</name>
</gene>
<protein>
    <submittedName>
        <fullName evidence="1">Uncharacterized protein</fullName>
    </submittedName>
</protein>
<accession>A0A9W8H898</accession>
<reference evidence="1" key="1">
    <citation type="submission" date="2022-07" db="EMBL/GenBank/DDBJ databases">
        <title>Phylogenomic reconstructions and comparative analyses of Kickxellomycotina fungi.</title>
        <authorList>
            <person name="Reynolds N.K."/>
            <person name="Stajich J.E."/>
            <person name="Barry K."/>
            <person name="Grigoriev I.V."/>
            <person name="Crous P."/>
            <person name="Smith M.E."/>
        </authorList>
    </citation>
    <scope>NUCLEOTIDE SEQUENCE</scope>
    <source>
        <strain evidence="1">NBRC 105414</strain>
    </source>
</reference>
<dbReference type="EMBL" id="JANBUL010000147">
    <property type="protein sequence ID" value="KAJ2780200.1"/>
    <property type="molecule type" value="Genomic_DNA"/>
</dbReference>
<proteinExistence type="predicted"/>
<name>A0A9W8H898_9FUNG</name>
<evidence type="ECO:0000313" key="1">
    <source>
        <dbReference type="EMBL" id="KAJ2780200.1"/>
    </source>
</evidence>
<sequence length="71" mass="7675">MEKAGTVLAGLAKGYRILYSPPKPGQPLGEMVLVAVSKRHDVGTTLAQRGYKEVESRVIKDAIQAASRPRL</sequence>
<dbReference type="Proteomes" id="UP001140217">
    <property type="component" value="Unassembled WGS sequence"/>
</dbReference>
<comment type="caution">
    <text evidence="1">The sequence shown here is derived from an EMBL/GenBank/DDBJ whole genome shotgun (WGS) entry which is preliminary data.</text>
</comment>
<keyword evidence="2" id="KW-1185">Reference proteome</keyword>
<evidence type="ECO:0000313" key="2">
    <source>
        <dbReference type="Proteomes" id="UP001140217"/>
    </source>
</evidence>
<dbReference type="AlphaFoldDB" id="A0A9W8H898"/>
<organism evidence="1 2">
    <name type="scientific">Coemansia javaensis</name>
    <dbReference type="NCBI Taxonomy" id="2761396"/>
    <lineage>
        <taxon>Eukaryota</taxon>
        <taxon>Fungi</taxon>
        <taxon>Fungi incertae sedis</taxon>
        <taxon>Zoopagomycota</taxon>
        <taxon>Kickxellomycotina</taxon>
        <taxon>Kickxellomycetes</taxon>
        <taxon>Kickxellales</taxon>
        <taxon>Kickxellaceae</taxon>
        <taxon>Coemansia</taxon>
    </lineage>
</organism>